<proteinExistence type="predicted"/>
<name>A0ABS4XJG3_9MICC</name>
<dbReference type="EMBL" id="JAGIOF010000003">
    <property type="protein sequence ID" value="MBP2388418.1"/>
    <property type="molecule type" value="Genomic_DNA"/>
</dbReference>
<evidence type="ECO:0000313" key="2">
    <source>
        <dbReference type="Proteomes" id="UP001296993"/>
    </source>
</evidence>
<evidence type="ECO:0000313" key="1">
    <source>
        <dbReference type="EMBL" id="MBP2388418.1"/>
    </source>
</evidence>
<accession>A0ABS4XJG3</accession>
<comment type="caution">
    <text evidence="1">The sequence shown here is derived from an EMBL/GenBank/DDBJ whole genome shotgun (WGS) entry which is preliminary data.</text>
</comment>
<dbReference type="Proteomes" id="UP001296993">
    <property type="component" value="Unassembled WGS sequence"/>
</dbReference>
<protein>
    <submittedName>
        <fullName evidence="1">Uncharacterized protein</fullName>
    </submittedName>
</protein>
<sequence>MTKLQAAENRATSAELTGREVRRLVDLIVSSDVQRRSITPLSRMIPGFSIDDARLVRDEVIRRRMSKGDRGAVLLNAHDGLDPVILGERMLSSTNARIPVGSIPLRVRGVLGFRSEPAPSLQAPQGKGAMATPDKLQLGLEVSWCPFGTSQTEDADRIAVNGGVIRLVSAGTHLSVLAGAEFRMLRDGKPLALGRLPAMDEIQRAVAELTDEAGTTWAQHLGERAASRPEPVTVYAIGLGEPISLLANSAIELEVAGSSLATVIADTDHFM</sequence>
<reference evidence="1 2" key="1">
    <citation type="submission" date="2021-03" db="EMBL/GenBank/DDBJ databases">
        <title>Sequencing the genomes of 1000 actinobacteria strains.</title>
        <authorList>
            <person name="Klenk H.-P."/>
        </authorList>
    </citation>
    <scope>NUCLEOTIDE SEQUENCE [LARGE SCALE GENOMIC DNA]</scope>
    <source>
        <strain evidence="1 2">DSM 15797</strain>
    </source>
</reference>
<dbReference type="RefSeq" id="WP_210002016.1">
    <property type="nucleotide sequence ID" value="NZ_BAAAJY010000001.1"/>
</dbReference>
<organism evidence="1 2">
    <name type="scientific">Paeniglutamicibacter kerguelensis</name>
    <dbReference type="NCBI Taxonomy" id="254788"/>
    <lineage>
        <taxon>Bacteria</taxon>
        <taxon>Bacillati</taxon>
        <taxon>Actinomycetota</taxon>
        <taxon>Actinomycetes</taxon>
        <taxon>Micrococcales</taxon>
        <taxon>Micrococcaceae</taxon>
        <taxon>Paeniglutamicibacter</taxon>
    </lineage>
</organism>
<gene>
    <name evidence="1" type="ORF">JOF47_003991</name>
</gene>
<keyword evidence="2" id="KW-1185">Reference proteome</keyword>